<keyword evidence="2" id="KW-1185">Reference proteome</keyword>
<dbReference type="Proteomes" id="UP001199319">
    <property type="component" value="Unassembled WGS sequence"/>
</dbReference>
<evidence type="ECO:0000313" key="1">
    <source>
        <dbReference type="EMBL" id="MCC2130597.1"/>
    </source>
</evidence>
<gene>
    <name evidence="1" type="ORF">LKD37_13925</name>
</gene>
<reference evidence="1" key="1">
    <citation type="submission" date="2021-10" db="EMBL/GenBank/DDBJ databases">
        <title>Anaerobic single-cell dispensing facilitates the cultivation of human gut bacteria.</title>
        <authorList>
            <person name="Afrizal A."/>
        </authorList>
    </citation>
    <scope>NUCLEOTIDE SEQUENCE</scope>
    <source>
        <strain evidence="1">CLA-AA-H272</strain>
    </source>
</reference>
<comment type="caution">
    <text evidence="1">The sequence shown here is derived from an EMBL/GenBank/DDBJ whole genome shotgun (WGS) entry which is preliminary data.</text>
</comment>
<dbReference type="EMBL" id="JAJEPW010000056">
    <property type="protein sequence ID" value="MCC2130597.1"/>
    <property type="molecule type" value="Genomic_DNA"/>
</dbReference>
<evidence type="ECO:0000313" key="2">
    <source>
        <dbReference type="Proteomes" id="UP001199319"/>
    </source>
</evidence>
<name>A0AAE3DF19_9FIRM</name>
<protein>
    <submittedName>
        <fullName evidence="1">Uncharacterized protein</fullName>
    </submittedName>
</protein>
<dbReference type="AlphaFoldDB" id="A0AAE3DF19"/>
<proteinExistence type="predicted"/>
<organism evidence="1 2">
    <name type="scientific">Brotocaccenecus cirricatena</name>
    <dbReference type="NCBI Taxonomy" id="3064195"/>
    <lineage>
        <taxon>Bacteria</taxon>
        <taxon>Bacillati</taxon>
        <taxon>Bacillota</taxon>
        <taxon>Clostridia</taxon>
        <taxon>Eubacteriales</taxon>
        <taxon>Oscillospiraceae</taxon>
        <taxon>Brotocaccenecus</taxon>
    </lineage>
</organism>
<sequence>MDIPRRKNRQHSDKLTAELLFFCFWLTHCGEVELGAYAWYGQHSTASYRRYAKELEKIGAIPRMKLRGDDRDCRHNRRFISDPPVENFAPEIRFDWEDDHLRRLARLVCMAASVLAPDGELSAFDNAIEDYRYYDLHYPDYHAAYEGLDARTFRRDKQAVRQVLLLWKDDDTASKQQDEDVEEEITAEFLAWLKKL</sequence>
<accession>A0AAE3DF19</accession>
<dbReference type="RefSeq" id="WP_302929753.1">
    <property type="nucleotide sequence ID" value="NZ_JAJEPW010000056.1"/>
</dbReference>